<evidence type="ECO:0008006" key="4">
    <source>
        <dbReference type="Google" id="ProtNLM"/>
    </source>
</evidence>
<feature type="transmembrane region" description="Helical" evidence="1">
    <location>
        <begin position="330"/>
        <end position="350"/>
    </location>
</feature>
<sequence length="352" mass="40228">METDYHGNLLHRGPFLLHEALVPSALLVAALCIPDQSWLTTSIFLPAILAAHYYLLQTTSDNPAFGYSVGTYAAMHTYTALNLLVFSNPRRDFRRLPKPMYLTATATNGTTKEKVPEKPQGTEYPKDSLLRRLGWVVELTESMRGIGWNWQIRPIPPLDTRELTSVRTFFRRRIVRLFLIWLWLDFLCWLMRDIDGVYFLPKGNAYDNPDTFVPIYRSLFSQLSIKQEFPPPKGFPAIPQGEDAWLARGVYSLFLHTARIVFAGTAMYTTINAPYTILSVIAASMGCIFGLGEQEGWRRRWLDWRTWPDLFGGLSQGDWGHGLFGWWGTAWHGVFKNVILLSLISLFGVLDD</sequence>
<feature type="transmembrane region" description="Helical" evidence="1">
    <location>
        <begin position="174"/>
        <end position="192"/>
    </location>
</feature>
<keyword evidence="1" id="KW-0472">Membrane</keyword>
<comment type="caution">
    <text evidence="2">The sequence shown here is derived from an EMBL/GenBank/DDBJ whole genome shotgun (WGS) entry which is preliminary data.</text>
</comment>
<feature type="transmembrane region" description="Helical" evidence="1">
    <location>
        <begin position="275"/>
        <end position="292"/>
    </location>
</feature>
<keyword evidence="1" id="KW-1133">Transmembrane helix</keyword>
<feature type="transmembrane region" description="Helical" evidence="1">
    <location>
        <begin position="15"/>
        <end position="33"/>
    </location>
</feature>
<keyword evidence="1" id="KW-0812">Transmembrane</keyword>
<dbReference type="Proteomes" id="UP001447188">
    <property type="component" value="Unassembled WGS sequence"/>
</dbReference>
<evidence type="ECO:0000256" key="1">
    <source>
        <dbReference type="SAM" id="Phobius"/>
    </source>
</evidence>
<name>A0ABR3GH56_9PEZI</name>
<accession>A0ABR3GH56</accession>
<proteinExistence type="predicted"/>
<gene>
    <name evidence="2" type="ORF">Q9L58_005801</name>
</gene>
<feature type="transmembrane region" description="Helical" evidence="1">
    <location>
        <begin position="249"/>
        <end position="268"/>
    </location>
</feature>
<evidence type="ECO:0000313" key="2">
    <source>
        <dbReference type="EMBL" id="KAL0635235.1"/>
    </source>
</evidence>
<keyword evidence="3" id="KW-1185">Reference proteome</keyword>
<organism evidence="2 3">
    <name type="scientific">Discina gigas</name>
    <dbReference type="NCBI Taxonomy" id="1032678"/>
    <lineage>
        <taxon>Eukaryota</taxon>
        <taxon>Fungi</taxon>
        <taxon>Dikarya</taxon>
        <taxon>Ascomycota</taxon>
        <taxon>Pezizomycotina</taxon>
        <taxon>Pezizomycetes</taxon>
        <taxon>Pezizales</taxon>
        <taxon>Discinaceae</taxon>
        <taxon>Discina</taxon>
    </lineage>
</organism>
<protein>
    <recommendedName>
        <fullName evidence="4">Wax synthase domain-containing protein</fullName>
    </recommendedName>
</protein>
<evidence type="ECO:0000313" key="3">
    <source>
        <dbReference type="Proteomes" id="UP001447188"/>
    </source>
</evidence>
<feature type="transmembrane region" description="Helical" evidence="1">
    <location>
        <begin position="38"/>
        <end position="55"/>
    </location>
</feature>
<dbReference type="EMBL" id="JBBBZM010000074">
    <property type="protein sequence ID" value="KAL0635235.1"/>
    <property type="molecule type" value="Genomic_DNA"/>
</dbReference>
<feature type="transmembrane region" description="Helical" evidence="1">
    <location>
        <begin position="67"/>
        <end position="86"/>
    </location>
</feature>
<reference evidence="2 3" key="1">
    <citation type="submission" date="2024-02" db="EMBL/GenBank/DDBJ databases">
        <title>Discinaceae phylogenomics.</title>
        <authorList>
            <person name="Dirks A.C."/>
            <person name="James T.Y."/>
        </authorList>
    </citation>
    <scope>NUCLEOTIDE SEQUENCE [LARGE SCALE GENOMIC DNA]</scope>
    <source>
        <strain evidence="2 3">ACD0624</strain>
    </source>
</reference>